<dbReference type="GO" id="GO:0071555">
    <property type="term" value="P:cell wall organization"/>
    <property type="evidence" value="ECO:0007669"/>
    <property type="project" value="UniProtKB-KW"/>
</dbReference>
<evidence type="ECO:0000256" key="2">
    <source>
        <dbReference type="ARBA" id="ARBA00013090"/>
    </source>
</evidence>
<evidence type="ECO:0000256" key="5">
    <source>
        <dbReference type="ARBA" id="ARBA00023235"/>
    </source>
</evidence>
<evidence type="ECO:0000256" key="3">
    <source>
        <dbReference type="ARBA" id="ARBA00022960"/>
    </source>
</evidence>
<evidence type="ECO:0000256" key="4">
    <source>
        <dbReference type="ARBA" id="ARBA00022984"/>
    </source>
</evidence>
<organism evidence="8 9">
    <name type="scientific">Commensalibacter intestini</name>
    <dbReference type="NCBI Taxonomy" id="479936"/>
    <lineage>
        <taxon>Bacteria</taxon>
        <taxon>Pseudomonadati</taxon>
        <taxon>Pseudomonadota</taxon>
        <taxon>Alphaproteobacteria</taxon>
        <taxon>Acetobacterales</taxon>
        <taxon>Acetobacteraceae</taxon>
    </lineage>
</organism>
<dbReference type="PROSITE" id="PS00923">
    <property type="entry name" value="ASP_GLU_RACEMASE_1"/>
    <property type="match status" value="1"/>
</dbReference>
<name>A0A251ZUT3_9PROT</name>
<dbReference type="PANTHER" id="PTHR21198:SF2">
    <property type="entry name" value="GLUTAMATE RACEMASE"/>
    <property type="match status" value="1"/>
</dbReference>
<dbReference type="GO" id="GO:0008360">
    <property type="term" value="P:regulation of cell shape"/>
    <property type="evidence" value="ECO:0007669"/>
    <property type="project" value="UniProtKB-KW"/>
</dbReference>
<dbReference type="Pfam" id="PF01177">
    <property type="entry name" value="Asp_Glu_race"/>
    <property type="match status" value="1"/>
</dbReference>
<dbReference type="InterPro" id="IPR001920">
    <property type="entry name" value="Asp/Glu_race"/>
</dbReference>
<dbReference type="NCBIfam" id="TIGR00067">
    <property type="entry name" value="glut_race"/>
    <property type="match status" value="1"/>
</dbReference>
<evidence type="ECO:0000313" key="9">
    <source>
        <dbReference type="Proteomes" id="UP000194946"/>
    </source>
</evidence>
<keyword evidence="5" id="KW-0413">Isomerase</keyword>
<evidence type="ECO:0000256" key="1">
    <source>
        <dbReference type="ARBA" id="ARBA00001602"/>
    </source>
</evidence>
<dbReference type="Proteomes" id="UP000194946">
    <property type="component" value="Unassembled WGS sequence"/>
</dbReference>
<gene>
    <name evidence="8" type="ORF">HK18_10265</name>
</gene>
<accession>A0A251ZUT3</accession>
<keyword evidence="9" id="KW-1185">Reference proteome</keyword>
<keyword evidence="3" id="KW-0133">Cell shape</keyword>
<protein>
    <recommendedName>
        <fullName evidence="2 7">Glutamate racemase</fullName>
        <ecNumber evidence="2 7">5.1.1.3</ecNumber>
    </recommendedName>
</protein>
<dbReference type="InterPro" id="IPR018187">
    <property type="entry name" value="Asp/Glu_racemase_AS_1"/>
</dbReference>
<comment type="caution">
    <text evidence="8">The sequence shown here is derived from an EMBL/GenBank/DDBJ whole genome shotgun (WGS) entry which is preliminary data.</text>
</comment>
<dbReference type="GO" id="GO:0008881">
    <property type="term" value="F:glutamate racemase activity"/>
    <property type="evidence" value="ECO:0007669"/>
    <property type="project" value="UniProtKB-UniRule"/>
</dbReference>
<dbReference type="InterPro" id="IPR004391">
    <property type="entry name" value="Glu_race"/>
</dbReference>
<reference evidence="9" key="1">
    <citation type="submission" date="2014-06" db="EMBL/GenBank/DDBJ databases">
        <authorList>
            <person name="Winans N.J."/>
            <person name="Newell P.D."/>
            <person name="Douglas A.E."/>
        </authorList>
    </citation>
    <scope>NUCLEOTIDE SEQUENCE [LARGE SCALE GENOMIC DNA]</scope>
    <source>
        <strain evidence="9">DmL_052</strain>
    </source>
</reference>
<keyword evidence="4" id="KW-0573">Peptidoglycan synthesis</keyword>
<evidence type="ECO:0000313" key="8">
    <source>
        <dbReference type="EMBL" id="OUI78403.1"/>
    </source>
</evidence>
<dbReference type="EMBL" id="JOPB01000007">
    <property type="protein sequence ID" value="OUI78403.1"/>
    <property type="molecule type" value="Genomic_DNA"/>
</dbReference>
<dbReference type="AlphaFoldDB" id="A0A251ZUT3"/>
<dbReference type="InterPro" id="IPR015942">
    <property type="entry name" value="Asp/Glu/hydantoin_racemase"/>
</dbReference>
<evidence type="ECO:0000256" key="7">
    <source>
        <dbReference type="NCBIfam" id="TIGR00067"/>
    </source>
</evidence>
<proteinExistence type="predicted"/>
<comment type="catalytic activity">
    <reaction evidence="1">
        <text>L-glutamate = D-glutamate</text>
        <dbReference type="Rhea" id="RHEA:12813"/>
        <dbReference type="ChEBI" id="CHEBI:29985"/>
        <dbReference type="ChEBI" id="CHEBI:29986"/>
        <dbReference type="EC" id="5.1.1.3"/>
    </reaction>
</comment>
<dbReference type="GO" id="GO:0009252">
    <property type="term" value="P:peptidoglycan biosynthetic process"/>
    <property type="evidence" value="ECO:0007669"/>
    <property type="project" value="UniProtKB-UniRule"/>
</dbReference>
<dbReference type="SUPFAM" id="SSF53681">
    <property type="entry name" value="Aspartate/glutamate racemase"/>
    <property type="match status" value="2"/>
</dbReference>
<sequence length="273" mass="30771">MPYHILAFDSGIGGLGIVQSLQQQSLNTSLNLSIDYLEDNLIFPYGEQEDAFLIQRIVHLIGIAIDRLEPDLVIIACNTASTIALEALREHYPNTTFVGCVPPIRWAARISQTKHIGLLATRATVQRPYLKSLKEQFAADCQLIGYGSPILAKIAEQVFRQETYDPKDIEQEINNLLQMPHAAQIDTVCLGCTHYTFVLPHLQSLSPRNIQWLDPANAVAKHALDLILQQEITFHINTPKQNNFYYTALPQEDKALLKQIIPMGYTERVHFPS</sequence>
<dbReference type="RefSeq" id="WP_086632408.1">
    <property type="nucleotide sequence ID" value="NZ_JOPB01000007.1"/>
</dbReference>
<evidence type="ECO:0000256" key="6">
    <source>
        <dbReference type="ARBA" id="ARBA00023316"/>
    </source>
</evidence>
<dbReference type="EC" id="5.1.1.3" evidence="2 7"/>
<dbReference type="Gene3D" id="3.40.50.1860">
    <property type="match status" value="2"/>
</dbReference>
<keyword evidence="6" id="KW-0961">Cell wall biogenesis/degradation</keyword>
<dbReference type="PANTHER" id="PTHR21198">
    <property type="entry name" value="GLUTAMATE RACEMASE"/>
    <property type="match status" value="1"/>
</dbReference>